<keyword evidence="8" id="KW-0539">Nucleus</keyword>
<keyword evidence="6" id="KW-0010">Activator</keyword>
<dbReference type="PANTHER" id="PTHR31671:SF0">
    <property type="entry name" value="TUMOR PROTEIN P53-INDUCIBLE NUCLEAR PROTEIN 1"/>
    <property type="match status" value="1"/>
</dbReference>
<keyword evidence="4" id="KW-0072">Autophagy</keyword>
<evidence type="ECO:0000256" key="7">
    <source>
        <dbReference type="ARBA" id="ARBA00023163"/>
    </source>
</evidence>
<evidence type="ECO:0000256" key="4">
    <source>
        <dbReference type="ARBA" id="ARBA00023006"/>
    </source>
</evidence>
<keyword evidence="5" id="KW-0805">Transcription regulation</keyword>
<dbReference type="GO" id="GO:0045893">
    <property type="term" value="P:positive regulation of DNA-templated transcription"/>
    <property type="evidence" value="ECO:0007669"/>
    <property type="project" value="TreeGrafter"/>
</dbReference>
<dbReference type="GO" id="GO:0031410">
    <property type="term" value="C:cytoplasmic vesicle"/>
    <property type="evidence" value="ECO:0007669"/>
    <property type="project" value="UniProtKB-KW"/>
</dbReference>
<name>G3Q0P9_GASAC</name>
<evidence type="ECO:0000256" key="3">
    <source>
        <dbReference type="ARBA" id="ARBA00022490"/>
    </source>
</evidence>
<evidence type="ECO:0000256" key="10">
    <source>
        <dbReference type="ARBA" id="ARBA00034306"/>
    </source>
</evidence>
<reference evidence="11" key="2">
    <citation type="submission" date="2024-04" db="UniProtKB">
        <authorList>
            <consortium name="Ensembl"/>
        </authorList>
    </citation>
    <scope>IDENTIFICATION</scope>
</reference>
<dbReference type="GO" id="GO:0005829">
    <property type="term" value="C:cytosol"/>
    <property type="evidence" value="ECO:0007669"/>
    <property type="project" value="UniProtKB-SubCell"/>
</dbReference>
<dbReference type="FunCoup" id="G3Q0P9">
    <property type="interactions" value="618"/>
</dbReference>
<dbReference type="STRING" id="69293.ENSGACP00000023444"/>
<keyword evidence="3" id="KW-0963">Cytoplasm</keyword>
<evidence type="ECO:0000256" key="2">
    <source>
        <dbReference type="ARBA" id="ARBA00004514"/>
    </source>
</evidence>
<sequence>MFQRFTSALFGDDGEELSRRCPLKVGEHQEVNSTSCLCLQPRPVATASPHPPLPGDDPLPRGQPPDPLRLLHESWFVTPPPCFTGRGVPPALLEASPLENLLIEHPSMSVYAHHSNLVVPHLPPPPRPPSPCRPEVAVVPRRSTLHSACYAAALSARAGLLQQRDSNAAQRSKPLSRNALRRLNMLRPPKTSSAHLHQPSQRHLNF</sequence>
<dbReference type="GO" id="GO:0005776">
    <property type="term" value="C:autophagosome"/>
    <property type="evidence" value="ECO:0007669"/>
    <property type="project" value="UniProtKB-SubCell"/>
</dbReference>
<evidence type="ECO:0000256" key="8">
    <source>
        <dbReference type="ARBA" id="ARBA00023242"/>
    </source>
</evidence>
<evidence type="ECO:0000256" key="6">
    <source>
        <dbReference type="ARBA" id="ARBA00023159"/>
    </source>
</evidence>
<dbReference type="InParanoid" id="G3Q0P9"/>
<evidence type="ECO:0000313" key="11">
    <source>
        <dbReference type="Ensembl" id="ENSGACP00000023444.1"/>
    </source>
</evidence>
<organism evidence="11">
    <name type="scientific">Gasterosteus aculeatus</name>
    <name type="common">Three-spined stickleback</name>
    <dbReference type="NCBI Taxonomy" id="69293"/>
    <lineage>
        <taxon>Eukaryota</taxon>
        <taxon>Metazoa</taxon>
        <taxon>Chordata</taxon>
        <taxon>Craniata</taxon>
        <taxon>Vertebrata</taxon>
        <taxon>Euteleostomi</taxon>
        <taxon>Actinopterygii</taxon>
        <taxon>Neopterygii</taxon>
        <taxon>Teleostei</taxon>
        <taxon>Neoteleostei</taxon>
        <taxon>Acanthomorphata</taxon>
        <taxon>Eupercaria</taxon>
        <taxon>Perciformes</taxon>
        <taxon>Cottioidei</taxon>
        <taxon>Gasterosteales</taxon>
        <taxon>Gasterosteidae</taxon>
        <taxon>Gasterosteus</taxon>
    </lineage>
</organism>
<dbReference type="PANTHER" id="PTHR31671">
    <property type="entry name" value="DIABETES AND OBESITY REGULATED, ISOFORM G"/>
    <property type="match status" value="1"/>
</dbReference>
<dbReference type="Ensembl" id="ENSGACT00000023490.1">
    <property type="protein sequence ID" value="ENSGACP00000023444.1"/>
    <property type="gene ID" value="ENSGACG00000017744.1"/>
</dbReference>
<reference evidence="11" key="1">
    <citation type="submission" date="2006-01" db="EMBL/GenBank/DDBJ databases">
        <authorList>
            <person name="Lindblad-Toh K."/>
            <person name="Mauceli E."/>
            <person name="Grabherr M."/>
            <person name="Chang J.L."/>
            <person name="Lander E.S."/>
        </authorList>
    </citation>
    <scope>NUCLEOTIDE SEQUENCE [LARGE SCALE GENOMIC DNA]</scope>
</reference>
<keyword evidence="7" id="KW-0804">Transcription</keyword>
<keyword evidence="9" id="KW-0968">Cytoplasmic vesicle</keyword>
<dbReference type="Pfam" id="PF14839">
    <property type="entry name" value="DOR"/>
    <property type="match status" value="1"/>
</dbReference>
<dbReference type="GO" id="GO:0016604">
    <property type="term" value="C:nuclear body"/>
    <property type="evidence" value="ECO:0007669"/>
    <property type="project" value="UniProtKB-SubCell"/>
</dbReference>
<evidence type="ECO:0000256" key="9">
    <source>
        <dbReference type="ARBA" id="ARBA00023329"/>
    </source>
</evidence>
<dbReference type="Bgee" id="ENSGACG00000017744">
    <property type="expression patterns" value="Expressed in camera-type eye and 13 other cell types or tissues"/>
</dbReference>
<protein>
    <submittedName>
        <fullName evidence="11">Tumor protein p53 inducible nuclear protein 1</fullName>
    </submittedName>
</protein>
<accession>G3Q0P9</accession>
<dbReference type="GO" id="GO:0000045">
    <property type="term" value="P:autophagosome assembly"/>
    <property type="evidence" value="ECO:0007669"/>
    <property type="project" value="TreeGrafter"/>
</dbReference>
<comment type="subcellular location">
    <subcellularLocation>
        <location evidence="2">Cytoplasm</location>
        <location evidence="2">Cytosol</location>
    </subcellularLocation>
    <subcellularLocation>
        <location evidence="1">Cytoplasmic vesicle</location>
        <location evidence="1">Autophagosome</location>
    </subcellularLocation>
    <subcellularLocation>
        <location evidence="10">Nucleus</location>
        <location evidence="10">Nuclear body</location>
    </subcellularLocation>
</comment>
<dbReference type="AlphaFoldDB" id="G3Q0P9"/>
<evidence type="ECO:0000256" key="1">
    <source>
        <dbReference type="ARBA" id="ARBA00004419"/>
    </source>
</evidence>
<dbReference type="InterPro" id="IPR029431">
    <property type="entry name" value="TP53INP"/>
</dbReference>
<evidence type="ECO:0000256" key="5">
    <source>
        <dbReference type="ARBA" id="ARBA00023015"/>
    </source>
</evidence>
<proteinExistence type="predicted"/>
<dbReference type="eggNOG" id="ENOG502QTG4">
    <property type="taxonomic scope" value="Eukaryota"/>
</dbReference>